<dbReference type="Gene3D" id="3.30.420.10">
    <property type="entry name" value="Ribonuclease H-like superfamily/Ribonuclease H"/>
    <property type="match status" value="1"/>
</dbReference>
<evidence type="ECO:0000259" key="1">
    <source>
        <dbReference type="Pfam" id="PF13456"/>
    </source>
</evidence>
<dbReference type="PANTHER" id="PTHR47723">
    <property type="entry name" value="OS05G0353850 PROTEIN"/>
    <property type="match status" value="1"/>
</dbReference>
<organism evidence="2 3">
    <name type="scientific">Hibiscus syriacus</name>
    <name type="common">Rose of Sharon</name>
    <dbReference type="NCBI Taxonomy" id="106335"/>
    <lineage>
        <taxon>Eukaryota</taxon>
        <taxon>Viridiplantae</taxon>
        <taxon>Streptophyta</taxon>
        <taxon>Embryophyta</taxon>
        <taxon>Tracheophyta</taxon>
        <taxon>Spermatophyta</taxon>
        <taxon>Magnoliopsida</taxon>
        <taxon>eudicotyledons</taxon>
        <taxon>Gunneridae</taxon>
        <taxon>Pentapetalae</taxon>
        <taxon>rosids</taxon>
        <taxon>malvids</taxon>
        <taxon>Malvales</taxon>
        <taxon>Malvaceae</taxon>
        <taxon>Malvoideae</taxon>
        <taxon>Hibiscus</taxon>
    </lineage>
</organism>
<dbReference type="EMBL" id="VEPZ02001229">
    <property type="protein sequence ID" value="KAE8685696.1"/>
    <property type="molecule type" value="Genomic_DNA"/>
</dbReference>
<dbReference type="InterPro" id="IPR044730">
    <property type="entry name" value="RNase_H-like_dom_plant"/>
</dbReference>
<keyword evidence="3" id="KW-1185">Reference proteome</keyword>
<dbReference type="InterPro" id="IPR012337">
    <property type="entry name" value="RNaseH-like_sf"/>
</dbReference>
<accession>A0A6A2Z1N1</accession>
<dbReference type="InterPro" id="IPR036397">
    <property type="entry name" value="RNaseH_sf"/>
</dbReference>
<dbReference type="Pfam" id="PF13456">
    <property type="entry name" value="RVT_3"/>
    <property type="match status" value="1"/>
</dbReference>
<dbReference type="CDD" id="cd06222">
    <property type="entry name" value="RNase_H_like"/>
    <property type="match status" value="1"/>
</dbReference>
<sequence length="256" mass="29553">MSADPFCKICRAAVESSNHIFCDCIKACLVWNALLKPDLFRDFLSIDIRSSIETNLRHPNYYPIDTENWETLFRLVIWNLWIRRNKLIFDSNLTPVESVYQQIKKMLFETMNALRVQESWTAPSLARVNPTIQWEPPPLDWFKINMDGACRWNSGLATCGGVIRNHLGEWVLGLSKTIGCCFALDAELWGIYKAMIPHVTALIKRSWMIMFRYIPRQGNGVADYLDKLAWSLPSAVRTFHQPPAKTLSAFHKDNVM</sequence>
<feature type="domain" description="RNase H type-1" evidence="1">
    <location>
        <begin position="145"/>
        <end position="195"/>
    </location>
</feature>
<proteinExistence type="predicted"/>
<dbReference type="GO" id="GO:0003676">
    <property type="term" value="F:nucleic acid binding"/>
    <property type="evidence" value="ECO:0007669"/>
    <property type="project" value="InterPro"/>
</dbReference>
<evidence type="ECO:0000313" key="2">
    <source>
        <dbReference type="EMBL" id="KAE8685696.1"/>
    </source>
</evidence>
<dbReference type="InterPro" id="IPR053151">
    <property type="entry name" value="RNase_H-like"/>
</dbReference>
<comment type="caution">
    <text evidence="2">The sequence shown here is derived from an EMBL/GenBank/DDBJ whole genome shotgun (WGS) entry which is preliminary data.</text>
</comment>
<protein>
    <recommendedName>
        <fullName evidence="1">RNase H type-1 domain-containing protein</fullName>
    </recommendedName>
</protein>
<name>A0A6A2Z1N1_HIBSY</name>
<gene>
    <name evidence="2" type="ORF">F3Y22_tig00111095pilonHSYRG00679</name>
</gene>
<dbReference type="InterPro" id="IPR002156">
    <property type="entry name" value="RNaseH_domain"/>
</dbReference>
<dbReference type="Proteomes" id="UP000436088">
    <property type="component" value="Unassembled WGS sequence"/>
</dbReference>
<dbReference type="SUPFAM" id="SSF53098">
    <property type="entry name" value="Ribonuclease H-like"/>
    <property type="match status" value="1"/>
</dbReference>
<dbReference type="AlphaFoldDB" id="A0A6A2Z1N1"/>
<dbReference type="GO" id="GO:0004523">
    <property type="term" value="F:RNA-DNA hybrid ribonuclease activity"/>
    <property type="evidence" value="ECO:0007669"/>
    <property type="project" value="InterPro"/>
</dbReference>
<reference evidence="2" key="1">
    <citation type="submission" date="2019-09" db="EMBL/GenBank/DDBJ databases">
        <title>Draft genome information of white flower Hibiscus syriacus.</title>
        <authorList>
            <person name="Kim Y.-M."/>
        </authorList>
    </citation>
    <scope>NUCLEOTIDE SEQUENCE [LARGE SCALE GENOMIC DNA]</scope>
    <source>
        <strain evidence="2">YM2019G1</strain>
    </source>
</reference>
<evidence type="ECO:0000313" key="3">
    <source>
        <dbReference type="Proteomes" id="UP000436088"/>
    </source>
</evidence>
<dbReference type="PANTHER" id="PTHR47723:SF13">
    <property type="entry name" value="PUTATIVE-RELATED"/>
    <property type="match status" value="1"/>
</dbReference>